<protein>
    <submittedName>
        <fullName evidence="1">Uncharacterized protein</fullName>
    </submittedName>
</protein>
<sequence length="108" mass="12059">MPTRMGFQSLCGMGLIKRFDVIGVWFKNHAGVLWIAQDLPEQFDLVYPPSDPAVVLVPDPPMNLDSPAMPQPPPPPGALSFHVTLFQVIVRELQYIRRYEPSLTGSTI</sequence>
<dbReference type="EMBL" id="MNCJ02000319">
    <property type="protein sequence ID" value="KAF5809063.1"/>
    <property type="molecule type" value="Genomic_DNA"/>
</dbReference>
<gene>
    <name evidence="1" type="ORF">HanXRQr2_Chr04g0152741</name>
</gene>
<organism evidence="1 2">
    <name type="scientific">Helianthus annuus</name>
    <name type="common">Common sunflower</name>
    <dbReference type="NCBI Taxonomy" id="4232"/>
    <lineage>
        <taxon>Eukaryota</taxon>
        <taxon>Viridiplantae</taxon>
        <taxon>Streptophyta</taxon>
        <taxon>Embryophyta</taxon>
        <taxon>Tracheophyta</taxon>
        <taxon>Spermatophyta</taxon>
        <taxon>Magnoliopsida</taxon>
        <taxon>eudicotyledons</taxon>
        <taxon>Gunneridae</taxon>
        <taxon>Pentapetalae</taxon>
        <taxon>asterids</taxon>
        <taxon>campanulids</taxon>
        <taxon>Asterales</taxon>
        <taxon>Asteraceae</taxon>
        <taxon>Asteroideae</taxon>
        <taxon>Heliantheae alliance</taxon>
        <taxon>Heliantheae</taxon>
        <taxon>Helianthus</taxon>
    </lineage>
</organism>
<evidence type="ECO:0000313" key="1">
    <source>
        <dbReference type="EMBL" id="KAF5809063.1"/>
    </source>
</evidence>
<evidence type="ECO:0000313" key="2">
    <source>
        <dbReference type="Proteomes" id="UP000215914"/>
    </source>
</evidence>
<proteinExistence type="predicted"/>
<name>A0A9K3NRQ9_HELAN</name>
<comment type="caution">
    <text evidence="1">The sequence shown here is derived from an EMBL/GenBank/DDBJ whole genome shotgun (WGS) entry which is preliminary data.</text>
</comment>
<dbReference type="AlphaFoldDB" id="A0A9K3NRQ9"/>
<dbReference type="Gramene" id="mRNA:HanXRQr2_Chr04g0152741">
    <property type="protein sequence ID" value="CDS:HanXRQr2_Chr04g0152741.1"/>
    <property type="gene ID" value="HanXRQr2_Chr04g0152741"/>
</dbReference>
<accession>A0A9K3NRQ9</accession>
<reference evidence="1" key="2">
    <citation type="submission" date="2020-06" db="EMBL/GenBank/DDBJ databases">
        <title>Helianthus annuus Genome sequencing and assembly Release 2.</title>
        <authorList>
            <person name="Gouzy J."/>
            <person name="Langlade N."/>
            <person name="Munos S."/>
        </authorList>
    </citation>
    <scope>NUCLEOTIDE SEQUENCE</scope>
    <source>
        <tissue evidence="1">Leaves</tissue>
    </source>
</reference>
<reference evidence="1" key="1">
    <citation type="journal article" date="2017" name="Nature">
        <title>The sunflower genome provides insights into oil metabolism, flowering and Asterid evolution.</title>
        <authorList>
            <person name="Badouin H."/>
            <person name="Gouzy J."/>
            <person name="Grassa C.J."/>
            <person name="Murat F."/>
            <person name="Staton S.E."/>
            <person name="Cottret L."/>
            <person name="Lelandais-Briere C."/>
            <person name="Owens G.L."/>
            <person name="Carrere S."/>
            <person name="Mayjonade B."/>
            <person name="Legrand L."/>
            <person name="Gill N."/>
            <person name="Kane N.C."/>
            <person name="Bowers J.E."/>
            <person name="Hubner S."/>
            <person name="Bellec A."/>
            <person name="Berard A."/>
            <person name="Berges H."/>
            <person name="Blanchet N."/>
            <person name="Boniface M.C."/>
            <person name="Brunel D."/>
            <person name="Catrice O."/>
            <person name="Chaidir N."/>
            <person name="Claudel C."/>
            <person name="Donnadieu C."/>
            <person name="Faraut T."/>
            <person name="Fievet G."/>
            <person name="Helmstetter N."/>
            <person name="King M."/>
            <person name="Knapp S.J."/>
            <person name="Lai Z."/>
            <person name="Le Paslier M.C."/>
            <person name="Lippi Y."/>
            <person name="Lorenzon L."/>
            <person name="Mandel J.R."/>
            <person name="Marage G."/>
            <person name="Marchand G."/>
            <person name="Marquand E."/>
            <person name="Bret-Mestries E."/>
            <person name="Morien E."/>
            <person name="Nambeesan S."/>
            <person name="Nguyen T."/>
            <person name="Pegot-Espagnet P."/>
            <person name="Pouilly N."/>
            <person name="Raftis F."/>
            <person name="Sallet E."/>
            <person name="Schiex T."/>
            <person name="Thomas J."/>
            <person name="Vandecasteele C."/>
            <person name="Vares D."/>
            <person name="Vear F."/>
            <person name="Vautrin S."/>
            <person name="Crespi M."/>
            <person name="Mangin B."/>
            <person name="Burke J.M."/>
            <person name="Salse J."/>
            <person name="Munos S."/>
            <person name="Vincourt P."/>
            <person name="Rieseberg L.H."/>
            <person name="Langlade N.B."/>
        </authorList>
    </citation>
    <scope>NUCLEOTIDE SEQUENCE</scope>
    <source>
        <tissue evidence="1">Leaves</tissue>
    </source>
</reference>
<dbReference type="Proteomes" id="UP000215914">
    <property type="component" value="Unassembled WGS sequence"/>
</dbReference>
<keyword evidence="2" id="KW-1185">Reference proteome</keyword>